<accession>A0A350P5M5</accession>
<reference evidence="1 2" key="1">
    <citation type="journal article" date="2018" name="Nat. Biotechnol.">
        <title>A standardized bacterial taxonomy based on genome phylogeny substantially revises the tree of life.</title>
        <authorList>
            <person name="Parks D.H."/>
            <person name="Chuvochina M."/>
            <person name="Waite D.W."/>
            <person name="Rinke C."/>
            <person name="Skarshewski A."/>
            <person name="Chaumeil P.A."/>
            <person name="Hugenholtz P."/>
        </authorList>
    </citation>
    <scope>NUCLEOTIDE SEQUENCE [LARGE SCALE GENOMIC DNA]</scope>
    <source>
        <strain evidence="1">UBA11978</strain>
    </source>
</reference>
<evidence type="ECO:0000313" key="1">
    <source>
        <dbReference type="EMBL" id="HAW76592.1"/>
    </source>
</evidence>
<proteinExistence type="predicted"/>
<comment type="caution">
    <text evidence="1">The sequence shown here is derived from an EMBL/GenBank/DDBJ whole genome shotgun (WGS) entry which is preliminary data.</text>
</comment>
<dbReference type="EMBL" id="DNAN01000454">
    <property type="protein sequence ID" value="HAW76592.1"/>
    <property type="molecule type" value="Genomic_DNA"/>
</dbReference>
<organism evidence="1 2">
    <name type="scientific">Alteromonas australica</name>
    <dbReference type="NCBI Taxonomy" id="589873"/>
    <lineage>
        <taxon>Bacteria</taxon>
        <taxon>Pseudomonadati</taxon>
        <taxon>Pseudomonadota</taxon>
        <taxon>Gammaproteobacteria</taxon>
        <taxon>Alteromonadales</taxon>
        <taxon>Alteromonadaceae</taxon>
        <taxon>Alteromonas/Salinimonas group</taxon>
        <taxon>Alteromonas</taxon>
    </lineage>
</organism>
<protein>
    <submittedName>
        <fullName evidence="1">Uncharacterized protein</fullName>
    </submittedName>
</protein>
<name>A0A350P5M5_9ALTE</name>
<sequence>MPWKYNGKNLRVGKAFTGTDGTKYPKVWMRYSADEKTSIGITWEDPPASAAPYDNKFYWGRETDGTLIPKSLTDVNVVDEDGKAVNDPMTGKQMVTLGLKSIWVAQTKETANNKLAVHDWYVTRKAEKSTAIPSSVTTYRDAVRTKCGEIETALNGASDLAAFMALFEDENNSDGSLKTIAKINDWPDEI</sequence>
<dbReference type="Proteomes" id="UP000263517">
    <property type="component" value="Unassembled WGS sequence"/>
</dbReference>
<dbReference type="AlphaFoldDB" id="A0A350P5M5"/>
<gene>
    <name evidence="1" type="ORF">DCW74_12765</name>
</gene>
<evidence type="ECO:0000313" key="2">
    <source>
        <dbReference type="Proteomes" id="UP000263517"/>
    </source>
</evidence>